<dbReference type="GeneID" id="24620917"/>
<reference evidence="1 2" key="2">
    <citation type="journal article" date="2015" name="PLoS ONE">
        <title>Complete Genomic and Lysis-Cassette Characterization of the Novel Phage, KBNP1315, which Infects Avian Pathogenic Escherichia coli (APEC).</title>
        <authorList>
            <person name="Lee J.S."/>
            <person name="Jang H.B."/>
            <person name="Kim K.S."/>
            <person name="Kim T.H."/>
            <person name="Im S.P."/>
            <person name="Kim S.W."/>
            <person name="Lazarte J.M."/>
            <person name="Kim J.S."/>
            <person name="Jung T.S."/>
        </authorList>
    </citation>
    <scope>NUCLEOTIDE SEQUENCE [LARGE SCALE GENOMIC DNA]</scope>
</reference>
<gene>
    <name evidence="1" type="ORF">ECBP5_0014</name>
</gene>
<accession>A0A0F6N5N2</accession>
<name>A0A0F6N5N2_9CAUD</name>
<evidence type="ECO:0000313" key="2">
    <source>
        <dbReference type="Proteomes" id="UP000033808"/>
    </source>
</evidence>
<dbReference type="Proteomes" id="UP000033808">
    <property type="component" value="Segment"/>
</dbReference>
<evidence type="ECO:0000313" key="1">
    <source>
        <dbReference type="EMBL" id="AID17668.1"/>
    </source>
</evidence>
<sequence length="61" mass="6579">MIDTLIKMFKLARANPDAFCDGGTVGEKCSGISCHDCPFSSTSNLNATIVELEKAQEKQDV</sequence>
<dbReference type="KEGG" id="vg:24620917"/>
<proteinExistence type="predicted"/>
<dbReference type="RefSeq" id="YP_009146385.1">
    <property type="nucleotide sequence ID" value="NC_027330.1"/>
</dbReference>
<dbReference type="EMBL" id="KJ749827">
    <property type="protein sequence ID" value="AID17668.1"/>
    <property type="molecule type" value="Genomic_DNA"/>
</dbReference>
<reference evidence="2" key="1">
    <citation type="submission" date="2014-04" db="EMBL/GenBank/DDBJ databases">
        <title>Complete genome sequence of Escherichia coli phage ECBP5.</title>
        <authorList>
            <person name="Lee J.S."/>
            <person name="Jang H.B."/>
            <person name="Kim K.S."/>
            <person name="Kim T.H."/>
            <person name="Park S.B."/>
            <person name="Nho S.W."/>
            <person name="Yu J.E."/>
            <person name="Yu J.E."/>
            <person name="Im S.P."/>
            <person name="Kim S.W."/>
            <person name="Jung T.S."/>
        </authorList>
    </citation>
    <scope>NUCLEOTIDE SEQUENCE [LARGE SCALE GENOMIC DNA]</scope>
</reference>
<protein>
    <submittedName>
        <fullName evidence="1">Uncharacterized protein</fullName>
    </submittedName>
</protein>
<keyword evidence="2" id="KW-1185">Reference proteome</keyword>
<organism evidence="1 2">
    <name type="scientific">Escherichia phage ECBP5</name>
    <dbReference type="NCBI Taxonomy" id="1498172"/>
    <lineage>
        <taxon>Viruses</taxon>
        <taxon>Duplodnaviria</taxon>
        <taxon>Heunggongvirae</taxon>
        <taxon>Uroviricota</taxon>
        <taxon>Caudoviricetes</taxon>
        <taxon>Autographivirales</taxon>
        <taxon>Gajwadongvirus</taxon>
        <taxon>Gajwadongvirus ECBP5</taxon>
    </lineage>
</organism>